<evidence type="ECO:0000313" key="2">
    <source>
        <dbReference type="EMBL" id="VDK48514.1"/>
    </source>
</evidence>
<gene>
    <name evidence="2" type="ORF">GPUH_LOCUS4993</name>
</gene>
<feature type="region of interest" description="Disordered" evidence="1">
    <location>
        <begin position="1"/>
        <end position="75"/>
    </location>
</feature>
<evidence type="ECO:0008006" key="4">
    <source>
        <dbReference type="Google" id="ProtNLM"/>
    </source>
</evidence>
<accession>A0A3P6RW69</accession>
<evidence type="ECO:0000313" key="3">
    <source>
        <dbReference type="Proteomes" id="UP000271098"/>
    </source>
</evidence>
<feature type="compositionally biased region" description="Basic and acidic residues" evidence="1">
    <location>
        <begin position="1"/>
        <end position="14"/>
    </location>
</feature>
<dbReference type="EMBL" id="UYRT01010053">
    <property type="protein sequence ID" value="VDK48514.1"/>
    <property type="molecule type" value="Genomic_DNA"/>
</dbReference>
<protein>
    <recommendedName>
        <fullName evidence="4">FH2 domain-containing protein</fullName>
    </recommendedName>
</protein>
<name>A0A3P6RW69_9BILA</name>
<proteinExistence type="predicted"/>
<feature type="compositionally biased region" description="Pro residues" evidence="1">
    <location>
        <begin position="41"/>
        <end position="60"/>
    </location>
</feature>
<dbReference type="AlphaFoldDB" id="A0A3P6RW69"/>
<feature type="compositionally biased region" description="Polar residues" evidence="1">
    <location>
        <begin position="15"/>
        <end position="24"/>
    </location>
</feature>
<organism evidence="2 3">
    <name type="scientific">Gongylonema pulchrum</name>
    <dbReference type="NCBI Taxonomy" id="637853"/>
    <lineage>
        <taxon>Eukaryota</taxon>
        <taxon>Metazoa</taxon>
        <taxon>Ecdysozoa</taxon>
        <taxon>Nematoda</taxon>
        <taxon>Chromadorea</taxon>
        <taxon>Rhabditida</taxon>
        <taxon>Spirurina</taxon>
        <taxon>Spiruromorpha</taxon>
        <taxon>Spiruroidea</taxon>
        <taxon>Gongylonematidae</taxon>
        <taxon>Gongylonema</taxon>
    </lineage>
</organism>
<evidence type="ECO:0000256" key="1">
    <source>
        <dbReference type="SAM" id="MobiDB-lite"/>
    </source>
</evidence>
<keyword evidence="3" id="KW-1185">Reference proteome</keyword>
<dbReference type="Proteomes" id="UP000271098">
    <property type="component" value="Unassembled WGS sequence"/>
</dbReference>
<dbReference type="SUPFAM" id="SSF101447">
    <property type="entry name" value="Formin homology 2 domain (FH2 domain)"/>
    <property type="match status" value="1"/>
</dbReference>
<sequence>MAIEPSDRKLDKNSAKNSGSTMSPKSVEKQGPKETPAAQVPAPPAARVPAPPPPPPPPAPEFLNPSLMRNRKSADSPVVVNSVAVYKKKCATSTVFWEAIKPEAVVTKATIWSDQSGTNAEFKQSERERVSRTALIFWHKCIFSLHENY</sequence>
<reference evidence="2 3" key="1">
    <citation type="submission" date="2018-11" db="EMBL/GenBank/DDBJ databases">
        <authorList>
            <consortium name="Pathogen Informatics"/>
        </authorList>
    </citation>
    <scope>NUCLEOTIDE SEQUENCE [LARGE SCALE GENOMIC DNA]</scope>
</reference>